<sequence length="179" mass="20526">MIRRVRRSDGEALADIYRPYVLETSISFEVDAPDAAEMERRIEAGMRFPWYVEEVDDKIVAYAYASKHRERAAYQWAADVSVYTRAGSARRGSGRRLYERVLDDLRALGYANAFAVITLPNDASVGFHEAMGFVPVGVYRNVGFKHGHWHDVGWWQLPLRDNWTPTPDLTPPRPMPPEQ</sequence>
<accession>A0A7L4YPJ8</accession>
<dbReference type="GO" id="GO:0016747">
    <property type="term" value="F:acyltransferase activity, transferring groups other than amino-acyl groups"/>
    <property type="evidence" value="ECO:0007669"/>
    <property type="project" value="InterPro"/>
</dbReference>
<gene>
    <name evidence="2" type="ORF">EK0264_12080</name>
</gene>
<organism evidence="2 3">
    <name type="scientific">Epidermidibacterium keratini</name>
    <dbReference type="NCBI Taxonomy" id="1891644"/>
    <lineage>
        <taxon>Bacteria</taxon>
        <taxon>Bacillati</taxon>
        <taxon>Actinomycetota</taxon>
        <taxon>Actinomycetes</taxon>
        <taxon>Sporichthyales</taxon>
        <taxon>Sporichthyaceae</taxon>
        <taxon>Epidermidibacterium</taxon>
    </lineage>
</organism>
<dbReference type="Proteomes" id="UP000463857">
    <property type="component" value="Chromosome"/>
</dbReference>
<proteinExistence type="predicted"/>
<dbReference type="AlphaFoldDB" id="A0A7L4YPJ8"/>
<feature type="domain" description="N-acetyltransferase" evidence="1">
    <location>
        <begin position="1"/>
        <end position="160"/>
    </location>
</feature>
<reference evidence="2 3" key="1">
    <citation type="journal article" date="2018" name="Int. J. Syst. Evol. Microbiol.">
        <title>Epidermidibacterium keratini gen. nov., sp. nov., a member of the family Sporichthyaceae, isolated from keratin epidermis.</title>
        <authorList>
            <person name="Lee D.G."/>
            <person name="Trujillo M.E."/>
            <person name="Kang S."/>
            <person name="Nam J.J."/>
            <person name="Kim Y.J."/>
        </authorList>
    </citation>
    <scope>NUCLEOTIDE SEQUENCE [LARGE SCALE GENOMIC DNA]</scope>
    <source>
        <strain evidence="2 3">EPI-7</strain>
    </source>
</reference>
<keyword evidence="2" id="KW-0808">Transferase</keyword>
<name>A0A7L4YPJ8_9ACTN</name>
<evidence type="ECO:0000313" key="3">
    <source>
        <dbReference type="Proteomes" id="UP000463857"/>
    </source>
</evidence>
<dbReference type="EMBL" id="CP047156">
    <property type="protein sequence ID" value="QHC00952.1"/>
    <property type="molecule type" value="Genomic_DNA"/>
</dbReference>
<dbReference type="InterPro" id="IPR016181">
    <property type="entry name" value="Acyl_CoA_acyltransferase"/>
</dbReference>
<dbReference type="SUPFAM" id="SSF55729">
    <property type="entry name" value="Acyl-CoA N-acyltransferases (Nat)"/>
    <property type="match status" value="1"/>
</dbReference>
<dbReference type="PANTHER" id="PTHR43072:SF8">
    <property type="entry name" value="ACYLTRANSFERASE FABY-RELATED"/>
    <property type="match status" value="1"/>
</dbReference>
<dbReference type="OrthoDB" id="3173333at2"/>
<dbReference type="PROSITE" id="PS51186">
    <property type="entry name" value="GNAT"/>
    <property type="match status" value="1"/>
</dbReference>
<protein>
    <submittedName>
        <fullName evidence="2">GNAT family N-acetyltransferase</fullName>
    </submittedName>
</protein>
<dbReference type="CDD" id="cd04301">
    <property type="entry name" value="NAT_SF"/>
    <property type="match status" value="1"/>
</dbReference>
<evidence type="ECO:0000259" key="1">
    <source>
        <dbReference type="PROSITE" id="PS51186"/>
    </source>
</evidence>
<dbReference type="Pfam" id="PF13420">
    <property type="entry name" value="Acetyltransf_4"/>
    <property type="match status" value="1"/>
</dbReference>
<evidence type="ECO:0000313" key="2">
    <source>
        <dbReference type="EMBL" id="QHC00952.1"/>
    </source>
</evidence>
<dbReference type="InParanoid" id="A0A7L4YPJ8"/>
<dbReference type="KEGG" id="eke:EK0264_12080"/>
<dbReference type="InterPro" id="IPR000182">
    <property type="entry name" value="GNAT_dom"/>
</dbReference>
<dbReference type="PANTHER" id="PTHR43072">
    <property type="entry name" value="N-ACETYLTRANSFERASE"/>
    <property type="match status" value="1"/>
</dbReference>
<dbReference type="RefSeq" id="WP_159545943.1">
    <property type="nucleotide sequence ID" value="NZ_CP047156.1"/>
</dbReference>
<dbReference type="Gene3D" id="3.40.630.30">
    <property type="match status" value="1"/>
</dbReference>
<keyword evidence="3" id="KW-1185">Reference proteome</keyword>